<evidence type="ECO:0000256" key="9">
    <source>
        <dbReference type="HAMAP-Rule" id="MF_02095"/>
    </source>
</evidence>
<comment type="catalytic activity">
    <reaction evidence="1 9">
        <text>adenosine 3',5'-bisphosphate + H2O = AMP + phosphate</text>
        <dbReference type="Rhea" id="RHEA:10040"/>
        <dbReference type="ChEBI" id="CHEBI:15377"/>
        <dbReference type="ChEBI" id="CHEBI:43474"/>
        <dbReference type="ChEBI" id="CHEBI:58343"/>
        <dbReference type="ChEBI" id="CHEBI:456215"/>
        <dbReference type="EC" id="3.1.3.7"/>
    </reaction>
</comment>
<dbReference type="GO" id="GO:0005886">
    <property type="term" value="C:plasma membrane"/>
    <property type="evidence" value="ECO:0007669"/>
    <property type="project" value="UniProtKB-SubCell"/>
</dbReference>
<comment type="subcellular location">
    <subcellularLocation>
        <location evidence="9">Cell inner membrane</location>
        <topology evidence="9">Peripheral membrane protein</topology>
        <orientation evidence="9">Cytoplasmic side</orientation>
    </subcellularLocation>
</comment>
<evidence type="ECO:0000256" key="5">
    <source>
        <dbReference type="ARBA" id="ARBA00022723"/>
    </source>
</evidence>
<comment type="cofactor">
    <cofactor evidence="9 10">
        <name>Mg(2+)</name>
        <dbReference type="ChEBI" id="CHEBI:18420"/>
    </cofactor>
</comment>
<feature type="binding site" evidence="10">
    <location>
        <position position="217"/>
    </location>
    <ligand>
        <name>Mg(2+)</name>
        <dbReference type="ChEBI" id="CHEBI:18420"/>
        <label>1</label>
        <note>catalytic</note>
    </ligand>
</feature>
<evidence type="ECO:0000256" key="4">
    <source>
        <dbReference type="ARBA" id="ARBA00022519"/>
    </source>
</evidence>
<evidence type="ECO:0000313" key="11">
    <source>
        <dbReference type="EMBL" id="BAZ93183.1"/>
    </source>
</evidence>
<comment type="function">
    <text evidence="9">Converts adenosine-3',5'-bisphosphate (PAP) to AMP.</text>
</comment>
<protein>
    <recommendedName>
        <fullName evidence="9">3'(2'),5'-bisphosphate nucleotidase CysQ</fullName>
        <ecNumber evidence="9">3.1.3.7</ecNumber>
    </recommendedName>
    <alternativeName>
        <fullName evidence="9">3'(2'),5-bisphosphonucleoside 3'(2')-phosphohydrolase</fullName>
    </alternativeName>
    <alternativeName>
        <fullName evidence="9">3'-phosphoadenosine 5'-phosphate phosphatase</fullName>
        <shortName evidence="9">PAP phosphatase</shortName>
    </alternativeName>
</protein>
<feature type="binding site" evidence="9">
    <location>
        <position position="71"/>
    </location>
    <ligand>
        <name>Mg(2+)</name>
        <dbReference type="ChEBI" id="CHEBI:18420"/>
        <label>1</label>
    </ligand>
</feature>
<accession>A0A1Z4VNW3</accession>
<dbReference type="InterPro" id="IPR020583">
    <property type="entry name" value="Inositol_monoP_metal-BS"/>
</dbReference>
<dbReference type="PROSITE" id="PS00629">
    <property type="entry name" value="IMP_1"/>
    <property type="match status" value="1"/>
</dbReference>
<sequence>MSDSVDPRSLLAQVKDLAREAGARILEVYDTDFDVESKEDNSPLTAADMASHTAIINGLRALTPEIPVLSEESADVPYDERCQWDWYWLIDPLDGTKEFIKRNGEFTVNIALIHGGRPVLGVVYVPVKQWLYTGCEGEGATKQVGDKPAEPIRVSKLSDGPVRVVGSRSHRGDSLEAFLHKLGEHEIVSMGSSLKLCLVAEGEADIYPRLGPTSEWDTAAAQCVVEQAGGRVTDLEMQELRYNQKESVLNPFFLVIADDSRDWAQYLE</sequence>
<evidence type="ECO:0000256" key="2">
    <source>
        <dbReference type="ARBA" id="ARBA00005289"/>
    </source>
</evidence>
<reference evidence="11 12" key="1">
    <citation type="submission" date="2017-05" db="EMBL/GenBank/DDBJ databases">
        <title>Thiocyanate degradation by Thiohalobacter thiocyanaticus FOKN1.</title>
        <authorList>
            <person name="Oshiki M."/>
            <person name="Fukushima T."/>
            <person name="Kawano S."/>
            <person name="Nakagawa J."/>
        </authorList>
    </citation>
    <scope>NUCLEOTIDE SEQUENCE [LARGE SCALE GENOMIC DNA]</scope>
    <source>
        <strain evidence="11 12">FOKN1</strain>
    </source>
</reference>
<keyword evidence="8 9" id="KW-0472">Membrane</keyword>
<dbReference type="Gene3D" id="3.30.540.10">
    <property type="entry name" value="Fructose-1,6-Bisphosphatase, subunit A, domain 1"/>
    <property type="match status" value="1"/>
</dbReference>
<dbReference type="PRINTS" id="PR00377">
    <property type="entry name" value="IMPHPHTASES"/>
</dbReference>
<feature type="binding site" evidence="9">
    <location>
        <position position="217"/>
    </location>
    <ligand>
        <name>substrate</name>
    </ligand>
</feature>
<feature type="binding site" evidence="10">
    <location>
        <position position="93"/>
    </location>
    <ligand>
        <name>Mg(2+)</name>
        <dbReference type="ChEBI" id="CHEBI:18420"/>
        <label>2</label>
    </ligand>
</feature>
<proteinExistence type="inferred from homology"/>
<dbReference type="SUPFAM" id="SSF56655">
    <property type="entry name" value="Carbohydrate phosphatase"/>
    <property type="match status" value="1"/>
</dbReference>
<dbReference type="GO" id="GO:0046854">
    <property type="term" value="P:phosphatidylinositol phosphate biosynthetic process"/>
    <property type="evidence" value="ECO:0007669"/>
    <property type="project" value="InterPro"/>
</dbReference>
<dbReference type="NCBIfam" id="TIGR01331">
    <property type="entry name" value="bisphos_cysQ"/>
    <property type="match status" value="1"/>
</dbReference>
<keyword evidence="3 9" id="KW-1003">Cell membrane</keyword>
<dbReference type="GO" id="GO:0000287">
    <property type="term" value="F:magnesium ion binding"/>
    <property type="evidence" value="ECO:0007669"/>
    <property type="project" value="UniProtKB-UniRule"/>
</dbReference>
<feature type="binding site" evidence="10">
    <location>
        <position position="94"/>
    </location>
    <ligand>
        <name>Mg(2+)</name>
        <dbReference type="ChEBI" id="CHEBI:18420"/>
        <label>1</label>
        <note>catalytic</note>
    </ligand>
</feature>
<dbReference type="OrthoDB" id="9785695at2"/>
<keyword evidence="7 9" id="KW-0460">Magnesium</keyword>
<evidence type="ECO:0000256" key="7">
    <source>
        <dbReference type="ARBA" id="ARBA00022842"/>
    </source>
</evidence>
<evidence type="ECO:0000313" key="12">
    <source>
        <dbReference type="Proteomes" id="UP000218765"/>
    </source>
</evidence>
<dbReference type="InterPro" id="IPR006240">
    <property type="entry name" value="CysQ"/>
</dbReference>
<evidence type="ECO:0000256" key="3">
    <source>
        <dbReference type="ARBA" id="ARBA00022475"/>
    </source>
</evidence>
<evidence type="ECO:0000256" key="10">
    <source>
        <dbReference type="PIRSR" id="PIRSR600760-2"/>
    </source>
</evidence>
<keyword evidence="12" id="KW-1185">Reference proteome</keyword>
<keyword evidence="6 9" id="KW-0378">Hydrolase</keyword>
<feature type="binding site" evidence="9">
    <location>
        <position position="91"/>
    </location>
    <ligand>
        <name>Mg(2+)</name>
        <dbReference type="ChEBI" id="CHEBI:18420"/>
        <label>1</label>
    </ligand>
</feature>
<feature type="binding site" evidence="9">
    <location>
        <position position="217"/>
    </location>
    <ligand>
        <name>Mg(2+)</name>
        <dbReference type="ChEBI" id="CHEBI:18420"/>
        <label>2</label>
    </ligand>
</feature>
<dbReference type="HAMAP" id="MF_02095">
    <property type="entry name" value="CysQ"/>
    <property type="match status" value="1"/>
</dbReference>
<dbReference type="Pfam" id="PF00459">
    <property type="entry name" value="Inositol_P"/>
    <property type="match status" value="1"/>
</dbReference>
<dbReference type="InterPro" id="IPR020550">
    <property type="entry name" value="Inositol_monophosphatase_CS"/>
</dbReference>
<dbReference type="PROSITE" id="PS00630">
    <property type="entry name" value="IMP_2"/>
    <property type="match status" value="1"/>
</dbReference>
<feature type="binding site" evidence="9">
    <location>
        <begin position="93"/>
        <end position="96"/>
    </location>
    <ligand>
        <name>substrate</name>
    </ligand>
</feature>
<comment type="similarity">
    <text evidence="2 9">Belongs to the inositol monophosphatase superfamily. CysQ family.</text>
</comment>
<dbReference type="Gene3D" id="3.40.190.80">
    <property type="match status" value="1"/>
</dbReference>
<dbReference type="FunFam" id="3.30.540.10:FF:000007">
    <property type="entry name" value="3'(2'),5'-bisphosphate nucleotidase CysQ"/>
    <property type="match status" value="1"/>
</dbReference>
<gene>
    <name evidence="9" type="primary">cysQ</name>
    <name evidence="11" type="ORF">FOKN1_0781</name>
</gene>
<feature type="binding site" evidence="9">
    <location>
        <position position="93"/>
    </location>
    <ligand>
        <name>Mg(2+)</name>
        <dbReference type="ChEBI" id="CHEBI:18420"/>
        <label>1</label>
    </ligand>
</feature>
<dbReference type="PANTHER" id="PTHR43028:SF5">
    <property type="entry name" value="3'(2'),5'-BISPHOSPHATE NUCLEOTIDASE 1"/>
    <property type="match status" value="1"/>
</dbReference>
<dbReference type="EC" id="3.1.3.7" evidence="9"/>
<evidence type="ECO:0000256" key="1">
    <source>
        <dbReference type="ARBA" id="ARBA00001625"/>
    </source>
</evidence>
<keyword evidence="4 9" id="KW-0997">Cell inner membrane</keyword>
<dbReference type="FunFam" id="3.40.190.80:FF:000005">
    <property type="entry name" value="3'(2'),5'-bisphosphate nucleotidase CysQ"/>
    <property type="match status" value="1"/>
</dbReference>
<keyword evidence="5 9" id="KW-0479">Metal-binding</keyword>
<dbReference type="GO" id="GO:0008441">
    <property type="term" value="F:3'(2'),5'-bisphosphate nucleotidase activity"/>
    <property type="evidence" value="ECO:0007669"/>
    <property type="project" value="UniProtKB-UniRule"/>
</dbReference>
<dbReference type="GO" id="GO:0000103">
    <property type="term" value="P:sulfate assimilation"/>
    <property type="evidence" value="ECO:0007669"/>
    <property type="project" value="TreeGrafter"/>
</dbReference>
<name>A0A1Z4VNW3_9GAMM</name>
<feature type="binding site" evidence="9">
    <location>
        <position position="94"/>
    </location>
    <ligand>
        <name>Mg(2+)</name>
        <dbReference type="ChEBI" id="CHEBI:18420"/>
        <label>2</label>
    </ligand>
</feature>
<dbReference type="CDD" id="cd01638">
    <property type="entry name" value="CysQ"/>
    <property type="match status" value="1"/>
</dbReference>
<feature type="binding site" evidence="9">
    <location>
        <position position="71"/>
    </location>
    <ligand>
        <name>substrate</name>
    </ligand>
</feature>
<dbReference type="RefSeq" id="WP_096364922.1">
    <property type="nucleotide sequence ID" value="NZ_AP018052.1"/>
</dbReference>
<evidence type="ECO:0000256" key="6">
    <source>
        <dbReference type="ARBA" id="ARBA00022801"/>
    </source>
</evidence>
<dbReference type="AlphaFoldDB" id="A0A1Z4VNW3"/>
<dbReference type="EMBL" id="AP018052">
    <property type="protein sequence ID" value="BAZ93183.1"/>
    <property type="molecule type" value="Genomic_DNA"/>
</dbReference>
<dbReference type="InterPro" id="IPR000760">
    <property type="entry name" value="Inositol_monophosphatase-like"/>
</dbReference>
<evidence type="ECO:0000256" key="8">
    <source>
        <dbReference type="ARBA" id="ARBA00023136"/>
    </source>
</evidence>
<dbReference type="GO" id="GO:0050427">
    <property type="term" value="P:3'-phosphoadenosine 5'-phosphosulfate metabolic process"/>
    <property type="evidence" value="ECO:0007669"/>
    <property type="project" value="TreeGrafter"/>
</dbReference>
<organism evidence="11 12">
    <name type="scientific">Thiohalobacter thiocyanaticus</name>
    <dbReference type="NCBI Taxonomy" id="585455"/>
    <lineage>
        <taxon>Bacteria</taxon>
        <taxon>Pseudomonadati</taxon>
        <taxon>Pseudomonadota</taxon>
        <taxon>Gammaproteobacteria</taxon>
        <taxon>Thiohalobacterales</taxon>
        <taxon>Thiohalobacteraceae</taxon>
        <taxon>Thiohalobacter</taxon>
    </lineage>
</organism>
<feature type="binding site" evidence="9">
    <location>
        <position position="91"/>
    </location>
    <ligand>
        <name>Mg(2+)</name>
        <dbReference type="ChEBI" id="CHEBI:18420"/>
        <label>2</label>
    </ligand>
</feature>
<dbReference type="InterPro" id="IPR050725">
    <property type="entry name" value="CysQ/Inositol_MonoPase"/>
</dbReference>
<dbReference type="Proteomes" id="UP000218765">
    <property type="component" value="Chromosome"/>
</dbReference>
<feature type="binding site" evidence="10">
    <location>
        <position position="91"/>
    </location>
    <ligand>
        <name>Mg(2+)</name>
        <dbReference type="ChEBI" id="CHEBI:18420"/>
        <label>1</label>
        <note>catalytic</note>
    </ligand>
</feature>
<feature type="binding site" evidence="10">
    <location>
        <position position="71"/>
    </location>
    <ligand>
        <name>Mg(2+)</name>
        <dbReference type="ChEBI" id="CHEBI:18420"/>
        <label>1</label>
        <note>catalytic</note>
    </ligand>
</feature>
<dbReference type="KEGG" id="ttc:FOKN1_0781"/>
<dbReference type="PANTHER" id="PTHR43028">
    <property type="entry name" value="3'(2'),5'-BISPHOSPHATE NUCLEOTIDASE 1"/>
    <property type="match status" value="1"/>
</dbReference>